<evidence type="ECO:0000313" key="4">
    <source>
        <dbReference type="EMBL" id="MBK4733482.1"/>
    </source>
</evidence>
<feature type="transmembrane region" description="Helical" evidence="2">
    <location>
        <begin position="273"/>
        <end position="294"/>
    </location>
</feature>
<name>A0A934W438_9BURK</name>
<evidence type="ECO:0000256" key="1">
    <source>
        <dbReference type="SAM" id="MobiDB-lite"/>
    </source>
</evidence>
<gene>
    <name evidence="4" type="ORF">JJB74_02520</name>
</gene>
<dbReference type="InterPro" id="IPR011723">
    <property type="entry name" value="Znf/thioredoxin_put"/>
</dbReference>
<organism evidence="4 5">
    <name type="scientific">Noviherbaspirillum pedocola</name>
    <dbReference type="NCBI Taxonomy" id="2801341"/>
    <lineage>
        <taxon>Bacteria</taxon>
        <taxon>Pseudomonadati</taxon>
        <taxon>Pseudomonadota</taxon>
        <taxon>Betaproteobacteria</taxon>
        <taxon>Burkholderiales</taxon>
        <taxon>Oxalobacteraceae</taxon>
        <taxon>Noviherbaspirillum</taxon>
    </lineage>
</organism>
<feature type="region of interest" description="Disordered" evidence="1">
    <location>
        <begin position="44"/>
        <end position="183"/>
    </location>
</feature>
<dbReference type="RefSeq" id="WP_200590239.1">
    <property type="nucleotide sequence ID" value="NZ_JAEPBG010000001.1"/>
</dbReference>
<reference evidence="4" key="1">
    <citation type="submission" date="2021-01" db="EMBL/GenBank/DDBJ databases">
        <title>Genome sequence of strain Noviherbaspirillum sp. DKR-6.</title>
        <authorList>
            <person name="Chaudhary D.K."/>
        </authorList>
    </citation>
    <scope>NUCLEOTIDE SEQUENCE</scope>
    <source>
        <strain evidence="4">DKR-6</strain>
    </source>
</reference>
<dbReference type="EMBL" id="JAEPBG010000001">
    <property type="protein sequence ID" value="MBK4733482.1"/>
    <property type="molecule type" value="Genomic_DNA"/>
</dbReference>
<feature type="compositionally biased region" description="Polar residues" evidence="1">
    <location>
        <begin position="162"/>
        <end position="177"/>
    </location>
</feature>
<keyword evidence="5" id="KW-1185">Reference proteome</keyword>
<dbReference type="AlphaFoldDB" id="A0A934W438"/>
<keyword evidence="2" id="KW-0812">Transmembrane</keyword>
<evidence type="ECO:0000259" key="3">
    <source>
        <dbReference type="Pfam" id="PF13719"/>
    </source>
</evidence>
<feature type="domain" description="Zinc finger/thioredoxin putative" evidence="3">
    <location>
        <begin position="3"/>
        <end position="38"/>
    </location>
</feature>
<keyword evidence="2" id="KW-0472">Membrane</keyword>
<protein>
    <submittedName>
        <fullName evidence="4">Zinc-ribbon domain-containing protein</fullName>
    </submittedName>
</protein>
<evidence type="ECO:0000256" key="2">
    <source>
        <dbReference type="SAM" id="Phobius"/>
    </source>
</evidence>
<dbReference type="Pfam" id="PF11906">
    <property type="entry name" value="DUF3426"/>
    <property type="match status" value="1"/>
</dbReference>
<dbReference type="Proteomes" id="UP000622890">
    <property type="component" value="Unassembled WGS sequence"/>
</dbReference>
<sequence length="427" mass="46223">MVLATRCPHCRTTFRVVQDQLKLRGGLVRCGACKEIFNGVENLLRPTQPPQERAEKPVEPESAQHQPGANGAAGDDMATRNAPQSDNTDKAVAPPDAGPDTAQPPSEDAASAATVPAPSSIPTEPVAGQPPDPLLRMTLMDFSHAYEDQPGDESENRHEDQPTNQANVQAESVSAPASISMPGPVPTTIMTAPHPMQADFALPRMPAQRAPMPSANDDELGRAIDELKRKPWRGTQAKPARPDEDAIDALDSNEPQFIAHATRRERRDRTTNIALGAGSAVLALLLLFQALYTWRVELASTLPGAAPLLKRGCALFGCHIGLPARIDQVTIESSELQALPNATDTFALIALLRNRASVAQQWPNLELTLNDVDEHAIARRVFTPRDYLPAGQDPEQGFAPTSEQSLKLVFSLSQLKASGYRVYLFYP</sequence>
<evidence type="ECO:0000313" key="5">
    <source>
        <dbReference type="Proteomes" id="UP000622890"/>
    </source>
</evidence>
<accession>A0A934W438</accession>
<keyword evidence="2" id="KW-1133">Transmembrane helix</keyword>
<dbReference type="InterPro" id="IPR021834">
    <property type="entry name" value="DUF3426"/>
</dbReference>
<proteinExistence type="predicted"/>
<dbReference type="NCBIfam" id="TIGR02098">
    <property type="entry name" value="MJ0042_CXXC"/>
    <property type="match status" value="1"/>
</dbReference>
<dbReference type="Pfam" id="PF13719">
    <property type="entry name" value="Zn_ribbon_5"/>
    <property type="match status" value="1"/>
</dbReference>
<feature type="compositionally biased region" description="Low complexity" evidence="1">
    <location>
        <begin position="109"/>
        <end position="122"/>
    </location>
</feature>
<comment type="caution">
    <text evidence="4">The sequence shown here is derived from an EMBL/GenBank/DDBJ whole genome shotgun (WGS) entry which is preliminary data.</text>
</comment>